<dbReference type="SUPFAM" id="SSF52540">
    <property type="entry name" value="P-loop containing nucleoside triphosphate hydrolases"/>
    <property type="match status" value="1"/>
</dbReference>
<dbReference type="EMBL" id="BAAABL010000035">
    <property type="protein sequence ID" value="GAA0296578.1"/>
    <property type="molecule type" value="Genomic_DNA"/>
</dbReference>
<accession>A0AAV3S4Y2</accession>
<evidence type="ECO:0000259" key="3">
    <source>
        <dbReference type="Pfam" id="PF13614"/>
    </source>
</evidence>
<dbReference type="GO" id="GO:0009898">
    <property type="term" value="C:cytoplasmic side of plasma membrane"/>
    <property type="evidence" value="ECO:0007669"/>
    <property type="project" value="TreeGrafter"/>
</dbReference>
<dbReference type="GO" id="GO:0005829">
    <property type="term" value="C:cytosol"/>
    <property type="evidence" value="ECO:0007669"/>
    <property type="project" value="TreeGrafter"/>
</dbReference>
<dbReference type="PANTHER" id="PTHR43384:SF6">
    <property type="entry name" value="SEPTUM SITE-DETERMINING PROTEIN MIND HOMOLOG, CHLOROPLASTIC"/>
    <property type="match status" value="1"/>
</dbReference>
<dbReference type="PANTHER" id="PTHR43384">
    <property type="entry name" value="SEPTUM SITE-DETERMINING PROTEIN MIND HOMOLOG, CHLOROPLASTIC-RELATED"/>
    <property type="match status" value="1"/>
</dbReference>
<dbReference type="Proteomes" id="UP001500837">
    <property type="component" value="Unassembled WGS sequence"/>
</dbReference>
<keyword evidence="5" id="KW-1185">Reference proteome</keyword>
<feature type="domain" description="AAA" evidence="3">
    <location>
        <begin position="7"/>
        <end position="154"/>
    </location>
</feature>
<evidence type="ECO:0000313" key="4">
    <source>
        <dbReference type="EMBL" id="GAA0296578.1"/>
    </source>
</evidence>
<dbReference type="GO" id="GO:0051782">
    <property type="term" value="P:negative regulation of cell division"/>
    <property type="evidence" value="ECO:0007669"/>
    <property type="project" value="TreeGrafter"/>
</dbReference>
<reference evidence="4 5" key="1">
    <citation type="journal article" date="2019" name="Int. J. Syst. Evol. Microbiol.">
        <title>The Global Catalogue of Microorganisms (GCM) 10K type strain sequencing project: providing services to taxonomists for standard genome sequencing and annotation.</title>
        <authorList>
            <consortium name="The Broad Institute Genomics Platform"/>
            <consortium name="The Broad Institute Genome Sequencing Center for Infectious Disease"/>
            <person name="Wu L."/>
            <person name="Ma J."/>
        </authorList>
    </citation>
    <scope>NUCLEOTIDE SEQUENCE [LARGE SCALE GENOMIC DNA]</scope>
    <source>
        <strain evidence="4 5">JCM 16330</strain>
    </source>
</reference>
<sequence length="253" mass="25926">MPASEPRTLAVVGAAGGVGATRLSVEAAALVAAAGHDAIVLDANYATQGLSTYVDARLDPDSTALAIDPELAVDDAAYPLDTPGDGTLTLAPSHAPFGRVADANAAEAAERFSERIGEAADSYDYVFADTPPVVTNPAVAAVTSTDQLALVTHSDERGRDALARERGRLADVGVDSDPIVVANRASDDALADAAVTAPEADLGPERDAPAVTPTEPDDYTRAVASLVEHAFAIDDLVPETSAGFLAGLRRRLD</sequence>
<dbReference type="Gene3D" id="3.40.50.300">
    <property type="entry name" value="P-loop containing nucleotide triphosphate hydrolases"/>
    <property type="match status" value="1"/>
</dbReference>
<dbReference type="Pfam" id="PF13614">
    <property type="entry name" value="AAA_31"/>
    <property type="match status" value="1"/>
</dbReference>
<keyword evidence="2" id="KW-0067">ATP-binding</keyword>
<keyword evidence="1" id="KW-0547">Nucleotide-binding</keyword>
<dbReference type="RefSeq" id="WP_211313015.1">
    <property type="nucleotide sequence ID" value="NZ_BAAABL010000035.1"/>
</dbReference>
<name>A0AAV3S4Y2_9EURY</name>
<evidence type="ECO:0000256" key="2">
    <source>
        <dbReference type="ARBA" id="ARBA00022840"/>
    </source>
</evidence>
<dbReference type="InterPro" id="IPR050625">
    <property type="entry name" value="ParA/MinD_ATPase"/>
</dbReference>
<comment type="caution">
    <text evidence="4">The sequence shown here is derived from an EMBL/GenBank/DDBJ whole genome shotgun (WGS) entry which is preliminary data.</text>
</comment>
<gene>
    <name evidence="4" type="ORF">GCM10009066_08810</name>
</gene>
<evidence type="ECO:0000256" key="1">
    <source>
        <dbReference type="ARBA" id="ARBA00022741"/>
    </source>
</evidence>
<evidence type="ECO:0000313" key="5">
    <source>
        <dbReference type="Proteomes" id="UP001500837"/>
    </source>
</evidence>
<dbReference type="InterPro" id="IPR025669">
    <property type="entry name" value="AAA_dom"/>
</dbReference>
<proteinExistence type="predicted"/>
<protein>
    <submittedName>
        <fullName evidence="4">AAA family ATPase</fullName>
    </submittedName>
</protein>
<dbReference type="GO" id="GO:0005524">
    <property type="term" value="F:ATP binding"/>
    <property type="evidence" value="ECO:0007669"/>
    <property type="project" value="UniProtKB-KW"/>
</dbReference>
<organism evidence="4 5">
    <name type="scientific">Halarchaeum salinum</name>
    <dbReference type="NCBI Taxonomy" id="489912"/>
    <lineage>
        <taxon>Archaea</taxon>
        <taxon>Methanobacteriati</taxon>
        <taxon>Methanobacteriota</taxon>
        <taxon>Stenosarchaea group</taxon>
        <taxon>Halobacteria</taxon>
        <taxon>Halobacteriales</taxon>
        <taxon>Halobacteriaceae</taxon>
    </lineage>
</organism>
<dbReference type="AlphaFoldDB" id="A0AAV3S4Y2"/>
<dbReference type="InterPro" id="IPR027417">
    <property type="entry name" value="P-loop_NTPase"/>
</dbReference>
<dbReference type="GO" id="GO:0016887">
    <property type="term" value="F:ATP hydrolysis activity"/>
    <property type="evidence" value="ECO:0007669"/>
    <property type="project" value="TreeGrafter"/>
</dbReference>